<dbReference type="GO" id="GO:0016491">
    <property type="term" value="F:oxidoreductase activity"/>
    <property type="evidence" value="ECO:0007669"/>
    <property type="project" value="InterPro"/>
</dbReference>
<feature type="domain" description="Fatty acid hydroxylase" evidence="2">
    <location>
        <begin position="68"/>
        <end position="100"/>
    </location>
</feature>
<evidence type="ECO:0000313" key="4">
    <source>
        <dbReference type="Proteomes" id="UP000006813"/>
    </source>
</evidence>
<gene>
    <name evidence="3" type="ORF">GW7_07430</name>
</gene>
<name>G5BD34_HETGA</name>
<evidence type="ECO:0000256" key="1">
    <source>
        <dbReference type="SAM" id="MobiDB-lite"/>
    </source>
</evidence>
<protein>
    <submittedName>
        <fullName evidence="3">C-4 methylsterol oxidase</fullName>
    </submittedName>
</protein>
<dbReference type="STRING" id="10181.G5BD34"/>
<accession>G5BD34</accession>
<dbReference type="Pfam" id="PF04116">
    <property type="entry name" value="FA_hydroxylase"/>
    <property type="match status" value="1"/>
</dbReference>
<feature type="region of interest" description="Disordered" evidence="1">
    <location>
        <begin position="1"/>
        <end position="36"/>
    </location>
</feature>
<dbReference type="GO" id="GO:0005506">
    <property type="term" value="F:iron ion binding"/>
    <property type="evidence" value="ECO:0007669"/>
    <property type="project" value="InterPro"/>
</dbReference>
<dbReference type="GO" id="GO:0008610">
    <property type="term" value="P:lipid biosynthetic process"/>
    <property type="evidence" value="ECO:0007669"/>
    <property type="project" value="InterPro"/>
</dbReference>
<dbReference type="InterPro" id="IPR006694">
    <property type="entry name" value="Fatty_acid_hydroxylase"/>
</dbReference>
<sequence>MAQSPRLGGWAGALQTNDGRRAGLAPSAPPPGPREVCSEVAVPGSWTRISSQRCSGYDIPINPLNFIPFYSGSRHHDFHHMNFVGNYASTFTWWDRLFGTDSQYNTYNEKMKKIEKKNE</sequence>
<dbReference type="EMBL" id="JH169642">
    <property type="protein sequence ID" value="EHB07195.1"/>
    <property type="molecule type" value="Genomic_DNA"/>
</dbReference>
<dbReference type="AlphaFoldDB" id="G5BD34"/>
<organism evidence="3 4">
    <name type="scientific">Heterocephalus glaber</name>
    <name type="common">Naked mole rat</name>
    <dbReference type="NCBI Taxonomy" id="10181"/>
    <lineage>
        <taxon>Eukaryota</taxon>
        <taxon>Metazoa</taxon>
        <taxon>Chordata</taxon>
        <taxon>Craniata</taxon>
        <taxon>Vertebrata</taxon>
        <taxon>Euteleostomi</taxon>
        <taxon>Mammalia</taxon>
        <taxon>Eutheria</taxon>
        <taxon>Euarchontoglires</taxon>
        <taxon>Glires</taxon>
        <taxon>Rodentia</taxon>
        <taxon>Hystricomorpha</taxon>
        <taxon>Bathyergidae</taxon>
        <taxon>Heterocephalus</taxon>
    </lineage>
</organism>
<proteinExistence type="predicted"/>
<reference evidence="3 4" key="1">
    <citation type="journal article" date="2011" name="Nature">
        <title>Genome sequencing reveals insights into physiology and longevity of the naked mole rat.</title>
        <authorList>
            <person name="Kim E.B."/>
            <person name="Fang X."/>
            <person name="Fushan A.A."/>
            <person name="Huang Z."/>
            <person name="Lobanov A.V."/>
            <person name="Han L."/>
            <person name="Marino S.M."/>
            <person name="Sun X."/>
            <person name="Turanov A.A."/>
            <person name="Yang P."/>
            <person name="Yim S.H."/>
            <person name="Zhao X."/>
            <person name="Kasaikina M.V."/>
            <person name="Stoletzki N."/>
            <person name="Peng C."/>
            <person name="Polak P."/>
            <person name="Xiong Z."/>
            <person name="Kiezun A."/>
            <person name="Zhu Y."/>
            <person name="Chen Y."/>
            <person name="Kryukov G.V."/>
            <person name="Zhang Q."/>
            <person name="Peshkin L."/>
            <person name="Yang L."/>
            <person name="Bronson R.T."/>
            <person name="Buffenstein R."/>
            <person name="Wang B."/>
            <person name="Han C."/>
            <person name="Li Q."/>
            <person name="Chen L."/>
            <person name="Zhao W."/>
            <person name="Sunyaev S.R."/>
            <person name="Park T.J."/>
            <person name="Zhang G."/>
            <person name="Wang J."/>
            <person name="Gladyshev V.N."/>
        </authorList>
    </citation>
    <scope>NUCLEOTIDE SEQUENCE [LARGE SCALE GENOMIC DNA]</scope>
</reference>
<dbReference type="Proteomes" id="UP000006813">
    <property type="component" value="Unassembled WGS sequence"/>
</dbReference>
<evidence type="ECO:0000259" key="2">
    <source>
        <dbReference type="Pfam" id="PF04116"/>
    </source>
</evidence>
<evidence type="ECO:0000313" key="3">
    <source>
        <dbReference type="EMBL" id="EHB07195.1"/>
    </source>
</evidence>
<dbReference type="InParanoid" id="G5BD34"/>